<evidence type="ECO:0000313" key="1">
    <source>
        <dbReference type="EMBL" id="CAG8610318.1"/>
    </source>
</evidence>
<feature type="non-terminal residue" evidence="1">
    <location>
        <position position="1"/>
    </location>
</feature>
<comment type="caution">
    <text evidence="1">The sequence shown here is derived from an EMBL/GenBank/DDBJ whole genome shotgun (WGS) entry which is preliminary data.</text>
</comment>
<accession>A0ACA9MWX4</accession>
<protein>
    <submittedName>
        <fullName evidence="1">8185_t:CDS:1</fullName>
    </submittedName>
</protein>
<sequence>KHVPHIKFLGPRTKLHKEQMNKAPKPHPAAPKDSSLPSSSHNKSQELKTNNISYKQKHIIEYSDLPDKYKRRVLTLEEIETIE</sequence>
<evidence type="ECO:0000313" key="2">
    <source>
        <dbReference type="Proteomes" id="UP000789860"/>
    </source>
</evidence>
<dbReference type="EMBL" id="CAJVPM010015821">
    <property type="protein sequence ID" value="CAG8610318.1"/>
    <property type="molecule type" value="Genomic_DNA"/>
</dbReference>
<keyword evidence="2" id="KW-1185">Reference proteome</keyword>
<name>A0ACA9MWX4_9GLOM</name>
<organism evidence="1 2">
    <name type="scientific">Scutellospora calospora</name>
    <dbReference type="NCBI Taxonomy" id="85575"/>
    <lineage>
        <taxon>Eukaryota</taxon>
        <taxon>Fungi</taxon>
        <taxon>Fungi incertae sedis</taxon>
        <taxon>Mucoromycota</taxon>
        <taxon>Glomeromycotina</taxon>
        <taxon>Glomeromycetes</taxon>
        <taxon>Diversisporales</taxon>
        <taxon>Gigasporaceae</taxon>
        <taxon>Scutellospora</taxon>
    </lineage>
</organism>
<reference evidence="1" key="1">
    <citation type="submission" date="2021-06" db="EMBL/GenBank/DDBJ databases">
        <authorList>
            <person name="Kallberg Y."/>
            <person name="Tangrot J."/>
            <person name="Rosling A."/>
        </authorList>
    </citation>
    <scope>NUCLEOTIDE SEQUENCE</scope>
    <source>
        <strain evidence="1">AU212A</strain>
    </source>
</reference>
<proteinExistence type="predicted"/>
<feature type="non-terminal residue" evidence="1">
    <location>
        <position position="83"/>
    </location>
</feature>
<gene>
    <name evidence="1" type="ORF">SCALOS_LOCUS7265</name>
</gene>
<dbReference type="Proteomes" id="UP000789860">
    <property type="component" value="Unassembled WGS sequence"/>
</dbReference>